<name>A0AAX2CER2_9BACI</name>
<dbReference type="AlphaFoldDB" id="A0AAX2CER2"/>
<dbReference type="Proteomes" id="UP000242164">
    <property type="component" value="Unassembled WGS sequence"/>
</dbReference>
<dbReference type="EMBL" id="FMIK01000019">
    <property type="protein sequence ID" value="SCL88344.1"/>
    <property type="molecule type" value="Genomic_DNA"/>
</dbReference>
<dbReference type="RefSeq" id="WP_011984263.1">
    <property type="nucleotide sequence ID" value="NZ_CP024096.1"/>
</dbReference>
<accession>A0AAX2CER2</accession>
<evidence type="ECO:0000313" key="2">
    <source>
        <dbReference type="Proteomes" id="UP000242164"/>
    </source>
</evidence>
<dbReference type="GeneID" id="33896539"/>
<organism evidence="1 2">
    <name type="scientific">Bacillus cytotoxicus</name>
    <dbReference type="NCBI Taxonomy" id="580165"/>
    <lineage>
        <taxon>Bacteria</taxon>
        <taxon>Bacillati</taxon>
        <taxon>Bacillota</taxon>
        <taxon>Bacilli</taxon>
        <taxon>Bacillales</taxon>
        <taxon>Bacillaceae</taxon>
        <taxon>Bacillus</taxon>
        <taxon>Bacillus cereus group</taxon>
    </lineage>
</organism>
<evidence type="ECO:0000313" key="1">
    <source>
        <dbReference type="EMBL" id="SCL88344.1"/>
    </source>
</evidence>
<reference evidence="1 2" key="1">
    <citation type="submission" date="2016-08" db="EMBL/GenBank/DDBJ databases">
        <authorList>
            <person name="Loux V."/>
            <person name="Rue O."/>
        </authorList>
    </citation>
    <scope>NUCLEOTIDE SEQUENCE [LARGE SCALE GENOMIC DNA]</scope>
    <source>
        <strain evidence="1 2">AFSSA_08CEB44bac</strain>
    </source>
</reference>
<gene>
    <name evidence="1" type="ORF">BCB44BAC_01330</name>
</gene>
<protein>
    <submittedName>
        <fullName evidence="1">Uncharacterized protein</fullName>
    </submittedName>
</protein>
<sequence>MKNLGIAFVALFLLVAGGFYIKKYQGIAETTAMIQEVKWDIKKGKENKKVDLAFQLFNKKSNAIRGVNDQLRAVVVDENLGEIQEVKPIFIGSGSYKITQKIEKSKEYTVFLYEDHNKTESSFSKKNFGEKNKNKPKGLVGDTILTKKIGDHQVSLLFGALHPNEAATLTFQFQAKKGEKLKIGSHRGVKSTLSIVDEEREHFIYGVPFHVEEQLQYRITFPQEGTYKIWGTFYLNDKKYKQEFIVQVQKRKNS</sequence>
<comment type="caution">
    <text evidence="1">The sequence shown here is derived from an EMBL/GenBank/DDBJ whole genome shotgun (WGS) entry which is preliminary data.</text>
</comment>
<proteinExistence type="predicted"/>